<dbReference type="GO" id="GO:0004386">
    <property type="term" value="F:helicase activity"/>
    <property type="evidence" value="ECO:0007669"/>
    <property type="project" value="UniProtKB-KW"/>
</dbReference>
<keyword evidence="1" id="KW-0347">Helicase</keyword>
<evidence type="ECO:0000313" key="2">
    <source>
        <dbReference type="Proteomes" id="UP000887116"/>
    </source>
</evidence>
<protein>
    <submittedName>
        <fullName evidence="1">ATP-dependent DNA helicase</fullName>
    </submittedName>
</protein>
<proteinExistence type="predicted"/>
<comment type="caution">
    <text evidence="1">The sequence shown here is derived from an EMBL/GenBank/DDBJ whole genome shotgun (WGS) entry which is preliminary data.</text>
</comment>
<evidence type="ECO:0000313" key="1">
    <source>
        <dbReference type="EMBL" id="GFQ65482.1"/>
    </source>
</evidence>
<reference evidence="1" key="1">
    <citation type="submission" date="2020-07" db="EMBL/GenBank/DDBJ databases">
        <title>Multicomponent nature underlies the extraordinary mechanical properties of spider dragline silk.</title>
        <authorList>
            <person name="Kono N."/>
            <person name="Nakamura H."/>
            <person name="Mori M."/>
            <person name="Yoshida Y."/>
            <person name="Ohtoshi R."/>
            <person name="Malay A.D."/>
            <person name="Moran D.A.P."/>
            <person name="Tomita M."/>
            <person name="Numata K."/>
            <person name="Arakawa K."/>
        </authorList>
    </citation>
    <scope>NUCLEOTIDE SEQUENCE</scope>
</reference>
<organism evidence="1 2">
    <name type="scientific">Trichonephila clavata</name>
    <name type="common">Joro spider</name>
    <name type="synonym">Nephila clavata</name>
    <dbReference type="NCBI Taxonomy" id="2740835"/>
    <lineage>
        <taxon>Eukaryota</taxon>
        <taxon>Metazoa</taxon>
        <taxon>Ecdysozoa</taxon>
        <taxon>Arthropoda</taxon>
        <taxon>Chelicerata</taxon>
        <taxon>Arachnida</taxon>
        <taxon>Araneae</taxon>
        <taxon>Araneomorphae</taxon>
        <taxon>Entelegynae</taxon>
        <taxon>Araneoidea</taxon>
        <taxon>Nephilidae</taxon>
        <taxon>Trichonephila</taxon>
    </lineage>
</organism>
<gene>
    <name evidence="1" type="primary">pif1_140</name>
    <name evidence="1" type="ORF">TNCT_313601</name>
</gene>
<dbReference type="EMBL" id="BMAO01030066">
    <property type="protein sequence ID" value="GFQ65482.1"/>
    <property type="molecule type" value="Genomic_DNA"/>
</dbReference>
<keyword evidence="1" id="KW-0547">Nucleotide-binding</keyword>
<keyword evidence="1" id="KW-0067">ATP-binding</keyword>
<keyword evidence="1" id="KW-0378">Hydrolase</keyword>
<sequence>MQDSTLGYAGIYLGRKLFAEGQAFVALSRLKSLDGLLFELDSSKLTGKVPCNKEVLQQIDKMGNNGPPSAL</sequence>
<name>A0A8X6EZ83_TRICU</name>
<dbReference type="AlphaFoldDB" id="A0A8X6EZ83"/>
<dbReference type="OrthoDB" id="6423486at2759"/>
<keyword evidence="2" id="KW-1185">Reference proteome</keyword>
<accession>A0A8X6EZ83</accession>
<dbReference type="Proteomes" id="UP000887116">
    <property type="component" value="Unassembled WGS sequence"/>
</dbReference>